<organism evidence="1 2">
    <name type="scientific">Gigaspora margarita</name>
    <dbReference type="NCBI Taxonomy" id="4874"/>
    <lineage>
        <taxon>Eukaryota</taxon>
        <taxon>Fungi</taxon>
        <taxon>Fungi incertae sedis</taxon>
        <taxon>Mucoromycota</taxon>
        <taxon>Glomeromycotina</taxon>
        <taxon>Glomeromycetes</taxon>
        <taxon>Diversisporales</taxon>
        <taxon>Gigasporaceae</taxon>
        <taxon>Gigaspora</taxon>
    </lineage>
</organism>
<sequence length="42" mass="4930">MPWLFMDQLFLKGEHGCQSDYDCADAMACNNYGYCVEERYDP</sequence>
<comment type="caution">
    <text evidence="1">The sequence shown here is derived from an EMBL/GenBank/DDBJ whole genome shotgun (WGS) entry which is preliminary data.</text>
</comment>
<feature type="non-terminal residue" evidence="1">
    <location>
        <position position="42"/>
    </location>
</feature>
<gene>
    <name evidence="1" type="ORF">GMARGA_LOCUS14727</name>
</gene>
<keyword evidence="2" id="KW-1185">Reference proteome</keyword>
<proteinExistence type="predicted"/>
<protein>
    <submittedName>
        <fullName evidence="1">44682_t:CDS:1</fullName>
    </submittedName>
</protein>
<evidence type="ECO:0000313" key="2">
    <source>
        <dbReference type="Proteomes" id="UP000789901"/>
    </source>
</evidence>
<name>A0ABN7V6Q3_GIGMA</name>
<accession>A0ABN7V6Q3</accession>
<dbReference type="Proteomes" id="UP000789901">
    <property type="component" value="Unassembled WGS sequence"/>
</dbReference>
<evidence type="ECO:0000313" key="1">
    <source>
        <dbReference type="EMBL" id="CAG8734598.1"/>
    </source>
</evidence>
<dbReference type="EMBL" id="CAJVQB010009875">
    <property type="protein sequence ID" value="CAG8734598.1"/>
    <property type="molecule type" value="Genomic_DNA"/>
</dbReference>
<reference evidence="1 2" key="1">
    <citation type="submission" date="2021-06" db="EMBL/GenBank/DDBJ databases">
        <authorList>
            <person name="Kallberg Y."/>
            <person name="Tangrot J."/>
            <person name="Rosling A."/>
        </authorList>
    </citation>
    <scope>NUCLEOTIDE SEQUENCE [LARGE SCALE GENOMIC DNA]</scope>
    <source>
        <strain evidence="1 2">120-4 pot B 10/14</strain>
    </source>
</reference>